<dbReference type="Proteomes" id="UP000237819">
    <property type="component" value="Unassembled WGS sequence"/>
</dbReference>
<evidence type="ECO:0000259" key="1">
    <source>
        <dbReference type="Pfam" id="PF19263"/>
    </source>
</evidence>
<comment type="caution">
    <text evidence="2">The sequence shown here is derived from an EMBL/GenBank/DDBJ whole genome shotgun (WGS) entry which is preliminary data.</text>
</comment>
<protein>
    <recommendedName>
        <fullName evidence="1">NrS-1 polymerase-like helicase domain-containing protein</fullName>
    </recommendedName>
</protein>
<dbReference type="InterPro" id="IPR027417">
    <property type="entry name" value="P-loop_NTPase"/>
</dbReference>
<dbReference type="AlphaFoldDB" id="A0A2S8GSK9"/>
<name>A0A2S8GSK9_9BACT</name>
<dbReference type="InterPro" id="IPR045455">
    <property type="entry name" value="NrS-1_pol-like_helicase"/>
</dbReference>
<gene>
    <name evidence="2" type="ORF">C5Y93_05835</name>
</gene>
<feature type="domain" description="NrS-1 polymerase-like helicase" evidence="1">
    <location>
        <begin position="314"/>
        <end position="415"/>
    </location>
</feature>
<dbReference type="EMBL" id="PUHZ01000006">
    <property type="protein sequence ID" value="PQO47014.1"/>
    <property type="molecule type" value="Genomic_DNA"/>
</dbReference>
<accession>A0A2S8GSK9</accession>
<dbReference type="Pfam" id="PF19263">
    <property type="entry name" value="DUF5906"/>
    <property type="match status" value="1"/>
</dbReference>
<evidence type="ECO:0000313" key="3">
    <source>
        <dbReference type="Proteomes" id="UP000237819"/>
    </source>
</evidence>
<sequence length="565" mass="63563">MKDHTALEICANTKTTASEVAKQLPHVSFDRDVQVTIEDGYIYADELPGEAWEPDGDRYRLPLIPSFAAICSARGASRVSGRDAFVTDDYQIVEAIASDLGSPFTVVDVLRHGRRYTIFEGRGHRVFVKTTRHKDDPPTDWASPSPQIWERQIGYAPKKPMEPPKDYDDRIRRLENASGTSGGWVVRKQNGEWTTVSVSELKMHLQHLGHPKSEAETIIGRYANDPWKLVSLPFQDEHPGGRQWNRFRTTWRSEPLPWNNWRELESWLKILSHIGRDLDDHVQPYGFIDGAHFLFCWLASLVQKPFEPLPYLFLYGEEGTGKSIFHEAFELLVTGGVVKADRALTSQSDFNGELLGCILGVVEEKDIARVKGAYAKIKDAVTARKLSIRKMRTDSFMVDNTTHWVQCSNDPSSCPMFEGGTRIQPIRVDQLKHDIPKPELLAALAEEGPRFAYCLANAKLPEPTGRMMLPIIDTPTRQKLIDDGRPEWLLAIPSLMADRNTWTGTAREFSVALAENQLSFDAPATMRKLKTGLCAGSGYLTRNCIDFDVSDSGKHAQTLTITKAI</sequence>
<evidence type="ECO:0000313" key="2">
    <source>
        <dbReference type="EMBL" id="PQO47014.1"/>
    </source>
</evidence>
<proteinExistence type="predicted"/>
<dbReference type="RefSeq" id="WP_105334463.1">
    <property type="nucleotide sequence ID" value="NZ_PUHZ01000006.1"/>
</dbReference>
<dbReference type="Gene3D" id="3.40.50.300">
    <property type="entry name" value="P-loop containing nucleotide triphosphate hydrolases"/>
    <property type="match status" value="1"/>
</dbReference>
<dbReference type="OrthoDB" id="251084at2"/>
<reference evidence="2 3" key="1">
    <citation type="submission" date="2018-02" db="EMBL/GenBank/DDBJ databases">
        <title>Comparative genomes isolates from brazilian mangrove.</title>
        <authorList>
            <person name="Araujo J.E."/>
            <person name="Taketani R.G."/>
            <person name="Silva M.C.P."/>
            <person name="Loureco M.V."/>
            <person name="Andreote F.D."/>
        </authorList>
    </citation>
    <scope>NUCLEOTIDE SEQUENCE [LARGE SCALE GENOMIC DNA]</scope>
    <source>
        <strain evidence="2 3">Nap-Phe MGV</strain>
    </source>
</reference>
<organism evidence="2 3">
    <name type="scientific">Blastopirellula marina</name>
    <dbReference type="NCBI Taxonomy" id="124"/>
    <lineage>
        <taxon>Bacteria</taxon>
        <taxon>Pseudomonadati</taxon>
        <taxon>Planctomycetota</taxon>
        <taxon>Planctomycetia</taxon>
        <taxon>Pirellulales</taxon>
        <taxon>Pirellulaceae</taxon>
        <taxon>Blastopirellula</taxon>
    </lineage>
</organism>